<evidence type="ECO:0000313" key="2">
    <source>
        <dbReference type="EMBL" id="RRR73218.1"/>
    </source>
</evidence>
<dbReference type="GO" id="GO:0003677">
    <property type="term" value="F:DNA binding"/>
    <property type="evidence" value="ECO:0007669"/>
    <property type="project" value="InterPro"/>
</dbReference>
<dbReference type="GO" id="GO:0015666">
    <property type="term" value="F:restriction endodeoxyribonuclease activity"/>
    <property type="evidence" value="ECO:0007669"/>
    <property type="project" value="TreeGrafter"/>
</dbReference>
<dbReference type="InterPro" id="IPR011335">
    <property type="entry name" value="Restrct_endonuc-II-like"/>
</dbReference>
<dbReference type="SUPFAM" id="SSF52980">
    <property type="entry name" value="Restriction endonuclease-like"/>
    <property type="match status" value="1"/>
</dbReference>
<dbReference type="Pfam" id="PF04471">
    <property type="entry name" value="Mrr_cat"/>
    <property type="match status" value="1"/>
</dbReference>
<accession>A0A426U1D2</accession>
<dbReference type="PANTHER" id="PTHR30015:SF7">
    <property type="entry name" value="TYPE IV METHYL-DIRECTED RESTRICTION ENZYME ECOKMRR"/>
    <property type="match status" value="1"/>
</dbReference>
<dbReference type="InterPro" id="IPR007560">
    <property type="entry name" value="Restrct_endonuc_IV_Mrr"/>
</dbReference>
<dbReference type="Proteomes" id="UP000280307">
    <property type="component" value="Unassembled WGS sequence"/>
</dbReference>
<dbReference type="Gene3D" id="3.40.1350.10">
    <property type="match status" value="1"/>
</dbReference>
<dbReference type="InterPro" id="IPR052906">
    <property type="entry name" value="Type_IV_Methyl-Rstrct_Enzyme"/>
</dbReference>
<dbReference type="EMBL" id="RSAS01000350">
    <property type="protein sequence ID" value="RRR73218.1"/>
    <property type="molecule type" value="Genomic_DNA"/>
</dbReference>
<keyword evidence="2" id="KW-0540">Nuclease</keyword>
<gene>
    <name evidence="2" type="ORF">EI684_09150</name>
</gene>
<dbReference type="InterPro" id="IPR011856">
    <property type="entry name" value="tRNA_endonuc-like_dom_sf"/>
</dbReference>
<keyword evidence="2" id="KW-0378">Hydrolase</keyword>
<dbReference type="GO" id="GO:0009307">
    <property type="term" value="P:DNA restriction-modification system"/>
    <property type="evidence" value="ECO:0007669"/>
    <property type="project" value="InterPro"/>
</dbReference>
<dbReference type="PANTHER" id="PTHR30015">
    <property type="entry name" value="MRR RESTRICTION SYSTEM PROTEIN"/>
    <property type="match status" value="1"/>
</dbReference>
<organism evidence="2 3">
    <name type="scientific">Candidatus Viridilinea halotolerans</name>
    <dbReference type="NCBI Taxonomy" id="2491704"/>
    <lineage>
        <taxon>Bacteria</taxon>
        <taxon>Bacillati</taxon>
        <taxon>Chloroflexota</taxon>
        <taxon>Chloroflexia</taxon>
        <taxon>Chloroflexales</taxon>
        <taxon>Chloroflexineae</taxon>
        <taxon>Oscillochloridaceae</taxon>
        <taxon>Candidatus Viridilinea</taxon>
    </lineage>
</organism>
<comment type="caution">
    <text evidence="2">The sequence shown here is derived from an EMBL/GenBank/DDBJ whole genome shotgun (WGS) entry which is preliminary data.</text>
</comment>
<evidence type="ECO:0000259" key="1">
    <source>
        <dbReference type="Pfam" id="PF04471"/>
    </source>
</evidence>
<protein>
    <submittedName>
        <fullName evidence="2">Restriction endonuclease</fullName>
    </submittedName>
</protein>
<dbReference type="AlphaFoldDB" id="A0A426U1D2"/>
<reference evidence="2 3" key="1">
    <citation type="submission" date="2018-12" db="EMBL/GenBank/DDBJ databases">
        <title>Genome Sequence of Candidatus Viridilinea halotolerans isolated from saline sulfide-rich spring.</title>
        <authorList>
            <person name="Grouzdev D.S."/>
            <person name="Burganskaya E.I."/>
            <person name="Krutkina M.S."/>
            <person name="Sukhacheva M.V."/>
            <person name="Gorlenko V.M."/>
        </authorList>
    </citation>
    <scope>NUCLEOTIDE SEQUENCE [LARGE SCALE GENOMIC DNA]</scope>
    <source>
        <strain evidence="2">Chok-6</strain>
    </source>
</reference>
<feature type="domain" description="Restriction endonuclease type IV Mrr" evidence="1">
    <location>
        <begin position="27"/>
        <end position="120"/>
    </location>
</feature>
<keyword evidence="2" id="KW-0255">Endonuclease</keyword>
<evidence type="ECO:0000313" key="3">
    <source>
        <dbReference type="Proteomes" id="UP000280307"/>
    </source>
</evidence>
<name>A0A426U1D2_9CHLR</name>
<sequence>MDALLEPVADERRGTRRVGVLLGRTAEVIVTAASGDGGIDVRGTLVVGDVIRTRMAVQVKRWKRNVQAPIIQQVRGSLGAHEQGLIITTSDFSNGARNEAARPDATPVALMHGEQLVTLLIEHDIGVRRASYDLIELAEEEE</sequence>
<proteinExistence type="predicted"/>